<evidence type="ECO:0000256" key="2">
    <source>
        <dbReference type="ARBA" id="ARBA00022603"/>
    </source>
</evidence>
<comment type="caution">
    <text evidence="5">The sequence shown here is derived from an EMBL/GenBank/DDBJ whole genome shotgun (WGS) entry which is preliminary data.</text>
</comment>
<evidence type="ECO:0000313" key="5">
    <source>
        <dbReference type="EMBL" id="MBB5113340.1"/>
    </source>
</evidence>
<proteinExistence type="inferred from homology"/>
<name>A0ABR6MD87_MICEC</name>
<dbReference type="EMBL" id="JACHJC010000001">
    <property type="protein sequence ID" value="MBB5113340.1"/>
    <property type="molecule type" value="Genomic_DNA"/>
</dbReference>
<comment type="similarity">
    <text evidence="1">Belongs to the methyltransferase superfamily.</text>
</comment>
<dbReference type="PANTHER" id="PTHR44942:SF4">
    <property type="entry name" value="METHYLTRANSFERASE TYPE 11 DOMAIN-CONTAINING PROTEIN"/>
    <property type="match status" value="1"/>
</dbReference>
<dbReference type="CDD" id="cd02440">
    <property type="entry name" value="AdoMet_MTases"/>
    <property type="match status" value="1"/>
</dbReference>
<feature type="domain" description="Methyltransferase type 11" evidence="4">
    <location>
        <begin position="39"/>
        <end position="127"/>
    </location>
</feature>
<evidence type="ECO:0000256" key="3">
    <source>
        <dbReference type="ARBA" id="ARBA00022679"/>
    </source>
</evidence>
<protein>
    <submittedName>
        <fullName evidence="5">SAM-dependent methyltransferase</fullName>
    </submittedName>
</protein>
<evidence type="ECO:0000259" key="4">
    <source>
        <dbReference type="Pfam" id="PF08241"/>
    </source>
</evidence>
<keyword evidence="3" id="KW-0808">Transferase</keyword>
<evidence type="ECO:0000256" key="1">
    <source>
        <dbReference type="ARBA" id="ARBA00008361"/>
    </source>
</evidence>
<dbReference type="InterPro" id="IPR029063">
    <property type="entry name" value="SAM-dependent_MTases_sf"/>
</dbReference>
<dbReference type="Pfam" id="PF08241">
    <property type="entry name" value="Methyltransf_11"/>
    <property type="match status" value="1"/>
</dbReference>
<keyword evidence="6" id="KW-1185">Reference proteome</keyword>
<reference evidence="5 6" key="1">
    <citation type="submission" date="2020-08" db="EMBL/GenBank/DDBJ databases">
        <title>Sequencing the genomes of 1000 actinobacteria strains.</title>
        <authorList>
            <person name="Klenk H.-P."/>
        </authorList>
    </citation>
    <scope>NUCLEOTIDE SEQUENCE [LARGE SCALE GENOMIC DNA]</scope>
    <source>
        <strain evidence="5 6">DSM 43036</strain>
    </source>
</reference>
<dbReference type="Gene3D" id="3.40.50.150">
    <property type="entry name" value="Vaccinia Virus protein VP39"/>
    <property type="match status" value="1"/>
</dbReference>
<dbReference type="InterPro" id="IPR013216">
    <property type="entry name" value="Methyltransf_11"/>
</dbReference>
<keyword evidence="2 5" id="KW-0489">Methyltransferase</keyword>
<organism evidence="5 6">
    <name type="scientific">Micromonospora echinospora</name>
    <name type="common">Micromonospora purpurea</name>
    <dbReference type="NCBI Taxonomy" id="1877"/>
    <lineage>
        <taxon>Bacteria</taxon>
        <taxon>Bacillati</taxon>
        <taxon>Actinomycetota</taxon>
        <taxon>Actinomycetes</taxon>
        <taxon>Micromonosporales</taxon>
        <taxon>Micromonosporaceae</taxon>
        <taxon>Micromonospora</taxon>
    </lineage>
</organism>
<gene>
    <name evidence="5" type="ORF">FHU28_003179</name>
</gene>
<evidence type="ECO:0000313" key="6">
    <source>
        <dbReference type="Proteomes" id="UP000618986"/>
    </source>
</evidence>
<accession>A0ABR6MD87</accession>
<dbReference type="GO" id="GO:0032259">
    <property type="term" value="P:methylation"/>
    <property type="evidence" value="ECO:0007669"/>
    <property type="project" value="UniProtKB-KW"/>
</dbReference>
<dbReference type="RefSeq" id="WP_184684984.1">
    <property type="nucleotide sequence ID" value="NZ_JACHJC010000001.1"/>
</dbReference>
<sequence>MNVFGHVAALYERERPAYPARVADAIVAYHGSGPASVAEIGAGTGKGTEVLAAIGAPLICIEPDPRMAGLLKDKVPRAEVYTGTFEQWTPPPGGVDVLGCAMAWHWLDPHTRYSQARDALAPGGVLALFGHRYGFADARMQQFHRHLPLTRDRYLALVRTFGPFLTAPPQLRQRGLELLGRVIDDLGGTVTLDLRTTLTLARNGAGVMA</sequence>
<dbReference type="SUPFAM" id="SSF53335">
    <property type="entry name" value="S-adenosyl-L-methionine-dependent methyltransferases"/>
    <property type="match status" value="1"/>
</dbReference>
<dbReference type="InterPro" id="IPR051052">
    <property type="entry name" value="Diverse_substrate_MTase"/>
</dbReference>
<dbReference type="GeneID" id="300293744"/>
<dbReference type="Proteomes" id="UP000618986">
    <property type="component" value="Unassembled WGS sequence"/>
</dbReference>
<dbReference type="PANTHER" id="PTHR44942">
    <property type="entry name" value="METHYLTRANSF_11 DOMAIN-CONTAINING PROTEIN"/>
    <property type="match status" value="1"/>
</dbReference>
<dbReference type="GO" id="GO:0008168">
    <property type="term" value="F:methyltransferase activity"/>
    <property type="evidence" value="ECO:0007669"/>
    <property type="project" value="UniProtKB-KW"/>
</dbReference>